<reference evidence="1" key="1">
    <citation type="submission" date="2022-11" db="EMBL/GenBank/DDBJ databases">
        <title>Hoeflea poritis sp. nov., isolated from scleractinian coral Porites lutea.</title>
        <authorList>
            <person name="Zhang G."/>
            <person name="Wei Q."/>
            <person name="Cai L."/>
        </authorList>
    </citation>
    <scope>NUCLEOTIDE SEQUENCE</scope>
    <source>
        <strain evidence="1">E7-10</strain>
    </source>
</reference>
<dbReference type="EMBL" id="JAPJZH010000003">
    <property type="protein sequence ID" value="MDA4844901.1"/>
    <property type="molecule type" value="Genomic_DNA"/>
</dbReference>
<dbReference type="RefSeq" id="WP_271088451.1">
    <property type="nucleotide sequence ID" value="NZ_JAPJZH010000003.1"/>
</dbReference>
<name>A0ABT4VJQ2_9HYPH</name>
<proteinExistence type="predicted"/>
<evidence type="ECO:0000313" key="1">
    <source>
        <dbReference type="EMBL" id="MDA4844901.1"/>
    </source>
</evidence>
<keyword evidence="2" id="KW-1185">Reference proteome</keyword>
<gene>
    <name evidence="1" type="ORF">OOZ53_06040</name>
</gene>
<dbReference type="Pfam" id="PF07813">
    <property type="entry name" value="LTXXQ"/>
    <property type="match status" value="1"/>
</dbReference>
<sequence>MTQKPPVNTVRLIFLGGFYLFLLLLYATAAPAQENAASGRPAAAEQIRAMADQLNLSDQQRQALIPILQQHGQATKAILEKHGIDPASGERPPLRKMLSVRGDMKKNRAAFEKQVAAILSPAQMDTFKRLQEQQRQALRARLTGAD</sequence>
<evidence type="ECO:0000313" key="2">
    <source>
        <dbReference type="Proteomes" id="UP001148313"/>
    </source>
</evidence>
<accession>A0ABT4VJQ2</accession>
<dbReference type="InterPro" id="IPR012899">
    <property type="entry name" value="LTXXQ"/>
</dbReference>
<organism evidence="1 2">
    <name type="scientific">Hoeflea poritis</name>
    <dbReference type="NCBI Taxonomy" id="2993659"/>
    <lineage>
        <taxon>Bacteria</taxon>
        <taxon>Pseudomonadati</taxon>
        <taxon>Pseudomonadota</taxon>
        <taxon>Alphaproteobacteria</taxon>
        <taxon>Hyphomicrobiales</taxon>
        <taxon>Rhizobiaceae</taxon>
        <taxon>Hoeflea</taxon>
    </lineage>
</organism>
<comment type="caution">
    <text evidence="1">The sequence shown here is derived from an EMBL/GenBank/DDBJ whole genome shotgun (WGS) entry which is preliminary data.</text>
</comment>
<protein>
    <submittedName>
        <fullName evidence="1">Spy/CpxP family protein refolding chaperone</fullName>
    </submittedName>
</protein>
<dbReference type="Proteomes" id="UP001148313">
    <property type="component" value="Unassembled WGS sequence"/>
</dbReference>